<evidence type="ECO:0000313" key="1">
    <source>
        <dbReference type="EMBL" id="KAB0633204.1"/>
    </source>
</evidence>
<reference evidence="1 2" key="1">
    <citation type="submission" date="2019-09" db="EMBL/GenBank/DDBJ databases">
        <title>Draft genome sequences of 48 bacterial type strains from the CCUG.</title>
        <authorList>
            <person name="Tunovic T."/>
            <person name="Pineiro-Iglesias B."/>
            <person name="Unosson C."/>
            <person name="Inganas E."/>
            <person name="Ohlen M."/>
            <person name="Cardew S."/>
            <person name="Jensie-Markopoulos S."/>
            <person name="Salva-Serra F."/>
            <person name="Jaen-Luchoro D."/>
            <person name="Karlsson R."/>
            <person name="Svensson-Stadler L."/>
            <person name="Chun J."/>
            <person name="Moore E."/>
        </authorList>
    </citation>
    <scope>NUCLEOTIDE SEQUENCE [LARGE SCALE GENOMIC DNA]</scope>
    <source>
        <strain evidence="1 2">CCUG 54555</strain>
    </source>
</reference>
<dbReference type="OrthoDB" id="9033790at2"/>
<gene>
    <name evidence="1" type="ORF">F7R21_28200</name>
</gene>
<name>A0A6H9TE11_9BURK</name>
<protein>
    <submittedName>
        <fullName evidence="1">Uncharacterized protein</fullName>
    </submittedName>
</protein>
<comment type="caution">
    <text evidence="1">The sequence shown here is derived from an EMBL/GenBank/DDBJ whole genome shotgun (WGS) entry which is preliminary data.</text>
</comment>
<dbReference type="EMBL" id="VZOJ01000116">
    <property type="protein sequence ID" value="KAB0633204.1"/>
    <property type="molecule type" value="Genomic_DNA"/>
</dbReference>
<sequence length="85" mass="9337">MGGVPSGTATRHLPTAETKAGRYAPCAIRIRIARPAEFGGQSRSTGYDGGNGACKRTRDAVVDWRHSTNSRHFACFFFFSRFDKP</sequence>
<dbReference type="AlphaFoldDB" id="A0A6H9TE11"/>
<keyword evidence="2" id="KW-1185">Reference proteome</keyword>
<proteinExistence type="predicted"/>
<organism evidence="1 2">
    <name type="scientific">Burkholderia latens</name>
    <dbReference type="NCBI Taxonomy" id="488446"/>
    <lineage>
        <taxon>Bacteria</taxon>
        <taxon>Pseudomonadati</taxon>
        <taxon>Pseudomonadota</taxon>
        <taxon>Betaproteobacteria</taxon>
        <taxon>Burkholderiales</taxon>
        <taxon>Burkholderiaceae</taxon>
        <taxon>Burkholderia</taxon>
        <taxon>Burkholderia cepacia complex</taxon>
    </lineage>
</organism>
<evidence type="ECO:0000313" key="2">
    <source>
        <dbReference type="Proteomes" id="UP000430232"/>
    </source>
</evidence>
<accession>A0A6H9TE11</accession>
<dbReference type="Proteomes" id="UP000430232">
    <property type="component" value="Unassembled WGS sequence"/>
</dbReference>